<dbReference type="InterPro" id="IPR023885">
    <property type="entry name" value="4Fe4S-binding_SPASM_dom"/>
</dbReference>
<keyword evidence="6" id="KW-0175">Coiled coil</keyword>
<evidence type="ECO:0000256" key="6">
    <source>
        <dbReference type="SAM" id="Coils"/>
    </source>
</evidence>
<feature type="coiled-coil region" evidence="6">
    <location>
        <begin position="302"/>
        <end position="329"/>
    </location>
</feature>
<keyword evidence="2" id="KW-0949">S-adenosyl-L-methionine</keyword>
<dbReference type="PANTHER" id="PTHR11228">
    <property type="entry name" value="RADICAL SAM DOMAIN PROTEIN"/>
    <property type="match status" value="1"/>
</dbReference>
<dbReference type="CDD" id="cd21109">
    <property type="entry name" value="SPASM"/>
    <property type="match status" value="1"/>
</dbReference>
<keyword evidence="5" id="KW-0411">Iron-sulfur</keyword>
<evidence type="ECO:0000256" key="2">
    <source>
        <dbReference type="ARBA" id="ARBA00022691"/>
    </source>
</evidence>
<dbReference type="InterPro" id="IPR058240">
    <property type="entry name" value="rSAM_sf"/>
</dbReference>
<dbReference type="PANTHER" id="PTHR11228:SF7">
    <property type="entry name" value="PQQA PEPTIDE CYCLASE"/>
    <property type="match status" value="1"/>
</dbReference>
<sequence>MNQIFTNKDYKYTLGKEWVLRDDSEYMNKYSALNINTGQILYLNQPLFAFLKIMSTNSLSFNQITEMFRQKDINFDWKHFFDIYKKNNPINLLIPSTIPYQEKYQKYNIDTHGLSAPVASTPFDAEIHLTHKCNLRCLHCFQESDAKSNKFSHLSLEKWLDIFDQFEQMKMFQITISGGEPLYYKYFNELMEEIIKKKLCYNILTNGTLISEKNIQLLSSPNIFLNISLDGHNANLHDSLRGKGTFSRTENAIKKLLNHDAKINISYTVHKENYQHIRDMVIYAVKMNIKSITFSAIDAMGRAELNNRLLLSAKEYKQIKENIENLNLEFGEKIKLSFVNLSEPGSITNLSTDYIYCSAGTRRIAISANGILYPCVYGFGHEELAIGDIKEKSIIDCWVDYEKWANYRGKIKLQNLEKCGGCSLKQKCTLKFCRLKGYEKEKNFLAKPKNCLADRIYQLQ</sequence>
<evidence type="ECO:0000256" key="5">
    <source>
        <dbReference type="ARBA" id="ARBA00023014"/>
    </source>
</evidence>
<dbReference type="SFLD" id="SFLDS00029">
    <property type="entry name" value="Radical_SAM"/>
    <property type="match status" value="1"/>
</dbReference>
<dbReference type="Proteomes" id="UP001596023">
    <property type="component" value="Unassembled WGS sequence"/>
</dbReference>
<dbReference type="InterPro" id="IPR013785">
    <property type="entry name" value="Aldolase_TIM"/>
</dbReference>
<comment type="caution">
    <text evidence="8">The sequence shown here is derived from an EMBL/GenBank/DDBJ whole genome shotgun (WGS) entry which is preliminary data.</text>
</comment>
<accession>A0ABV9KZE8</accession>
<dbReference type="InterPro" id="IPR007197">
    <property type="entry name" value="rSAM"/>
</dbReference>
<dbReference type="Pfam" id="PF04055">
    <property type="entry name" value="Radical_SAM"/>
    <property type="match status" value="1"/>
</dbReference>
<protein>
    <submittedName>
        <fullName evidence="8">Radical SAM protein</fullName>
    </submittedName>
</protein>
<evidence type="ECO:0000313" key="8">
    <source>
        <dbReference type="EMBL" id="MFC4675467.1"/>
    </source>
</evidence>
<dbReference type="RefSeq" id="WP_379998727.1">
    <property type="nucleotide sequence ID" value="NZ_JBHSGN010000103.1"/>
</dbReference>
<reference evidence="9" key="1">
    <citation type="journal article" date="2019" name="Int. J. Syst. Evol. Microbiol.">
        <title>The Global Catalogue of Microorganisms (GCM) 10K type strain sequencing project: providing services to taxonomists for standard genome sequencing and annotation.</title>
        <authorList>
            <consortium name="The Broad Institute Genomics Platform"/>
            <consortium name="The Broad Institute Genome Sequencing Center for Infectious Disease"/>
            <person name="Wu L."/>
            <person name="Ma J."/>
        </authorList>
    </citation>
    <scope>NUCLEOTIDE SEQUENCE [LARGE SCALE GENOMIC DNA]</scope>
    <source>
        <strain evidence="9">CCUG 66188</strain>
    </source>
</reference>
<feature type="domain" description="Radical SAM core" evidence="7">
    <location>
        <begin position="117"/>
        <end position="333"/>
    </location>
</feature>
<comment type="cofactor">
    <cofactor evidence="1">
        <name>[4Fe-4S] cluster</name>
        <dbReference type="ChEBI" id="CHEBI:49883"/>
    </cofactor>
</comment>
<dbReference type="SFLD" id="SFLDG01386">
    <property type="entry name" value="main_SPASM_domain-containing"/>
    <property type="match status" value="1"/>
</dbReference>
<evidence type="ECO:0000256" key="3">
    <source>
        <dbReference type="ARBA" id="ARBA00022723"/>
    </source>
</evidence>
<dbReference type="CDD" id="cd01335">
    <property type="entry name" value="Radical_SAM"/>
    <property type="match status" value="1"/>
</dbReference>
<evidence type="ECO:0000259" key="7">
    <source>
        <dbReference type="PROSITE" id="PS51918"/>
    </source>
</evidence>
<dbReference type="InterPro" id="IPR050377">
    <property type="entry name" value="Radical_SAM_PqqE_MftC-like"/>
</dbReference>
<keyword evidence="3" id="KW-0479">Metal-binding</keyword>
<keyword evidence="4" id="KW-0408">Iron</keyword>
<organism evidence="8 9">
    <name type="scientific">Dysgonomonas termitidis</name>
    <dbReference type="NCBI Taxonomy" id="1516126"/>
    <lineage>
        <taxon>Bacteria</taxon>
        <taxon>Pseudomonadati</taxon>
        <taxon>Bacteroidota</taxon>
        <taxon>Bacteroidia</taxon>
        <taxon>Bacteroidales</taxon>
        <taxon>Dysgonomonadaceae</taxon>
        <taxon>Dysgonomonas</taxon>
    </lineage>
</organism>
<proteinExistence type="predicted"/>
<dbReference type="SUPFAM" id="SSF102114">
    <property type="entry name" value="Radical SAM enzymes"/>
    <property type="match status" value="1"/>
</dbReference>
<gene>
    <name evidence="8" type="ORF">ACFO6W_17380</name>
</gene>
<dbReference type="EMBL" id="JBHSGN010000103">
    <property type="protein sequence ID" value="MFC4675467.1"/>
    <property type="molecule type" value="Genomic_DNA"/>
</dbReference>
<keyword evidence="9" id="KW-1185">Reference proteome</keyword>
<dbReference type="Gene3D" id="3.20.20.70">
    <property type="entry name" value="Aldolase class I"/>
    <property type="match status" value="1"/>
</dbReference>
<name>A0ABV9KZE8_9BACT</name>
<dbReference type="NCBIfam" id="TIGR04085">
    <property type="entry name" value="rSAM_more_4Fe4S"/>
    <property type="match status" value="1"/>
</dbReference>
<dbReference type="SMART" id="SM00729">
    <property type="entry name" value="Elp3"/>
    <property type="match status" value="1"/>
</dbReference>
<dbReference type="InterPro" id="IPR006638">
    <property type="entry name" value="Elp3/MiaA/NifB-like_rSAM"/>
</dbReference>
<dbReference type="PROSITE" id="PS51918">
    <property type="entry name" value="RADICAL_SAM"/>
    <property type="match status" value="1"/>
</dbReference>
<evidence type="ECO:0000313" key="9">
    <source>
        <dbReference type="Proteomes" id="UP001596023"/>
    </source>
</evidence>
<evidence type="ECO:0000256" key="1">
    <source>
        <dbReference type="ARBA" id="ARBA00001966"/>
    </source>
</evidence>
<dbReference type="SFLD" id="SFLDG01067">
    <property type="entry name" value="SPASM/twitch_domain_containing"/>
    <property type="match status" value="1"/>
</dbReference>
<dbReference type="Pfam" id="PF13186">
    <property type="entry name" value="SPASM"/>
    <property type="match status" value="1"/>
</dbReference>
<evidence type="ECO:0000256" key="4">
    <source>
        <dbReference type="ARBA" id="ARBA00023004"/>
    </source>
</evidence>